<dbReference type="AlphaFoldDB" id="A0A318SAS2"/>
<dbReference type="Gene3D" id="1.25.40.10">
    <property type="entry name" value="Tetratricopeptide repeat domain"/>
    <property type="match status" value="1"/>
</dbReference>
<dbReference type="EMBL" id="QJSX01000002">
    <property type="protein sequence ID" value="PYE55662.1"/>
    <property type="molecule type" value="Genomic_DNA"/>
</dbReference>
<evidence type="ECO:0000313" key="2">
    <source>
        <dbReference type="Proteomes" id="UP000248326"/>
    </source>
</evidence>
<dbReference type="InterPro" id="IPR011990">
    <property type="entry name" value="TPR-like_helical_dom_sf"/>
</dbReference>
<dbReference type="Proteomes" id="UP000248326">
    <property type="component" value="Unassembled WGS sequence"/>
</dbReference>
<name>A0A318SAS2_9DEIO</name>
<reference evidence="1 2" key="1">
    <citation type="submission" date="2018-06" db="EMBL/GenBank/DDBJ databases">
        <title>Genomic Encyclopedia of Type Strains, Phase IV (KMG-IV): sequencing the most valuable type-strain genomes for metagenomic binning, comparative biology and taxonomic classification.</title>
        <authorList>
            <person name="Goeker M."/>
        </authorList>
    </citation>
    <scope>NUCLEOTIDE SEQUENCE [LARGE SCALE GENOMIC DNA]</scope>
    <source>
        <strain evidence="1 2">DSM 18048</strain>
    </source>
</reference>
<accession>A0A318SAS2</accession>
<proteinExistence type="predicted"/>
<evidence type="ECO:0000313" key="1">
    <source>
        <dbReference type="EMBL" id="PYE55662.1"/>
    </source>
</evidence>
<comment type="caution">
    <text evidence="1">The sequence shown here is derived from an EMBL/GenBank/DDBJ whole genome shotgun (WGS) entry which is preliminary data.</text>
</comment>
<organism evidence="1 2">
    <name type="scientific">Deinococcus yavapaiensis KR-236</name>
    <dbReference type="NCBI Taxonomy" id="694435"/>
    <lineage>
        <taxon>Bacteria</taxon>
        <taxon>Thermotogati</taxon>
        <taxon>Deinococcota</taxon>
        <taxon>Deinococci</taxon>
        <taxon>Deinococcales</taxon>
        <taxon>Deinococcaceae</taxon>
        <taxon>Deinococcus</taxon>
    </lineage>
</organism>
<protein>
    <submittedName>
        <fullName evidence="1">Uncharacterized protein</fullName>
    </submittedName>
</protein>
<sequence>MSWQEFQAQRTAFLAGNELDQVNLTNARRLYAASLRYQPRDADTLRRSAKPFLLNTQFTHDQQDGRRAVEKAKQAVELNPLDARNQSTYAAALLAQGHVAEAQAPLLAATRLDPYNVSILYDAAAYFERIGQLRRARTFYLRAQHVRPDPLFDRALRRLSAP</sequence>
<dbReference type="SUPFAM" id="SSF48452">
    <property type="entry name" value="TPR-like"/>
    <property type="match status" value="1"/>
</dbReference>
<keyword evidence="2" id="KW-1185">Reference proteome</keyword>
<gene>
    <name evidence="1" type="ORF">DES52_10225</name>
</gene>